<accession>A0AA39UH84</accession>
<dbReference type="AlphaFoldDB" id="A0AA39UH84"/>
<dbReference type="EMBL" id="JAUEPR010000002">
    <property type="protein sequence ID" value="KAK0489282.1"/>
    <property type="molecule type" value="Genomic_DNA"/>
</dbReference>
<name>A0AA39UH84_9AGAR</name>
<comment type="caution">
    <text evidence="2">The sequence shown here is derived from an EMBL/GenBank/DDBJ whole genome shotgun (WGS) entry which is preliminary data.</text>
</comment>
<keyword evidence="3" id="KW-1185">Reference proteome</keyword>
<reference evidence="2" key="1">
    <citation type="submission" date="2023-06" db="EMBL/GenBank/DDBJ databases">
        <authorList>
            <consortium name="Lawrence Berkeley National Laboratory"/>
            <person name="Ahrendt S."/>
            <person name="Sahu N."/>
            <person name="Indic B."/>
            <person name="Wong-Bajracharya J."/>
            <person name="Merenyi Z."/>
            <person name="Ke H.-M."/>
            <person name="Monk M."/>
            <person name="Kocsube S."/>
            <person name="Drula E."/>
            <person name="Lipzen A."/>
            <person name="Balint B."/>
            <person name="Henrissat B."/>
            <person name="Andreopoulos B."/>
            <person name="Martin F.M."/>
            <person name="Harder C.B."/>
            <person name="Rigling D."/>
            <person name="Ford K.L."/>
            <person name="Foster G.D."/>
            <person name="Pangilinan J."/>
            <person name="Papanicolaou A."/>
            <person name="Barry K."/>
            <person name="LaButti K."/>
            <person name="Viragh M."/>
            <person name="Koriabine M."/>
            <person name="Yan M."/>
            <person name="Riley R."/>
            <person name="Champramary S."/>
            <person name="Plett K.L."/>
            <person name="Tsai I.J."/>
            <person name="Slot J."/>
            <person name="Sipos G."/>
            <person name="Plett J."/>
            <person name="Nagy L.G."/>
            <person name="Grigoriev I.V."/>
        </authorList>
    </citation>
    <scope>NUCLEOTIDE SEQUENCE</scope>
    <source>
        <strain evidence="2">ICMP 16352</strain>
    </source>
</reference>
<protein>
    <submittedName>
        <fullName evidence="2">Uncharacterized protein</fullName>
    </submittedName>
</protein>
<gene>
    <name evidence="2" type="ORF">IW261DRAFT_1557763</name>
</gene>
<sequence length="136" mass="15259">MICNHEFTQTASSHFVVAIAIVQAVFGVTKSIVALLFFWACPSMTPSLPEYPRMAVTAKIERHSTYRYSIMVTQSSSVSLSSSSFTLVETSSEWDNVITDRKQSGVRKRFAPVPGQMKKEMRHLAQKARVGRKPFV</sequence>
<organism evidence="2 3">
    <name type="scientific">Armillaria novae-zelandiae</name>
    <dbReference type="NCBI Taxonomy" id="153914"/>
    <lineage>
        <taxon>Eukaryota</taxon>
        <taxon>Fungi</taxon>
        <taxon>Dikarya</taxon>
        <taxon>Basidiomycota</taxon>
        <taxon>Agaricomycotina</taxon>
        <taxon>Agaricomycetes</taxon>
        <taxon>Agaricomycetidae</taxon>
        <taxon>Agaricales</taxon>
        <taxon>Marasmiineae</taxon>
        <taxon>Physalacriaceae</taxon>
        <taxon>Armillaria</taxon>
    </lineage>
</organism>
<proteinExistence type="predicted"/>
<keyword evidence="1" id="KW-0472">Membrane</keyword>
<evidence type="ECO:0000313" key="2">
    <source>
        <dbReference type="EMBL" id="KAK0489282.1"/>
    </source>
</evidence>
<keyword evidence="1" id="KW-1133">Transmembrane helix</keyword>
<dbReference type="Proteomes" id="UP001175227">
    <property type="component" value="Unassembled WGS sequence"/>
</dbReference>
<keyword evidence="1" id="KW-0812">Transmembrane</keyword>
<evidence type="ECO:0000313" key="3">
    <source>
        <dbReference type="Proteomes" id="UP001175227"/>
    </source>
</evidence>
<feature type="transmembrane region" description="Helical" evidence="1">
    <location>
        <begin position="15"/>
        <end position="39"/>
    </location>
</feature>
<evidence type="ECO:0000256" key="1">
    <source>
        <dbReference type="SAM" id="Phobius"/>
    </source>
</evidence>